<feature type="domain" description="Trimeric autotransporter adhesin YadA-like C-terminal membrane anchor" evidence="12">
    <location>
        <begin position="1864"/>
        <end position="1923"/>
    </location>
</feature>
<dbReference type="CDD" id="cd12820">
    <property type="entry name" value="LbR_YadA-like"/>
    <property type="match status" value="3"/>
</dbReference>
<feature type="domain" description="Trimeric autotransporter adhesin YadA-like head" evidence="13">
    <location>
        <begin position="429"/>
        <end position="451"/>
    </location>
</feature>
<dbReference type="SUPFAM" id="SSF101967">
    <property type="entry name" value="Adhesin YadA, collagen-binding domain"/>
    <property type="match status" value="3"/>
</dbReference>
<feature type="compositionally biased region" description="Polar residues" evidence="11">
    <location>
        <begin position="264"/>
        <end position="273"/>
    </location>
</feature>
<evidence type="ECO:0000259" key="13">
    <source>
        <dbReference type="Pfam" id="PF05658"/>
    </source>
</evidence>
<dbReference type="RefSeq" id="WP_140537712.1">
    <property type="nucleotide sequence ID" value="NZ_SDPB01000022.1"/>
</dbReference>
<dbReference type="Gene3D" id="2.150.10.10">
    <property type="entry name" value="Serralysin-like metalloprotease, C-terminal"/>
    <property type="match status" value="5"/>
</dbReference>
<reference evidence="15 16" key="1">
    <citation type="submission" date="2019-01" db="EMBL/GenBank/DDBJ databases">
        <title>Comparative genomic analysis identifies haemin-independent Haemophilus haemolyticus: a formal re-classification of Haemophilus intermedius.</title>
        <authorList>
            <person name="Harris T.M."/>
            <person name="Price E.P."/>
            <person name="Sarovich D.S."/>
            <person name="Norskov-Lauritsen N."/>
            <person name="Beissbarth J."/>
            <person name="Chang A.B."/>
            <person name="Smith-Vaughan H.C."/>
        </authorList>
    </citation>
    <scope>NUCLEOTIDE SEQUENCE [LARGE SCALE GENOMIC DNA]</scope>
    <source>
        <strain evidence="15 16">60824 B Hi-4</strain>
    </source>
</reference>
<dbReference type="Pfam" id="PF05662">
    <property type="entry name" value="YadA_stalk"/>
    <property type="match status" value="4"/>
</dbReference>
<comment type="subcellular location">
    <subcellularLocation>
        <location evidence="2">Cell outer membrane</location>
    </subcellularLocation>
    <subcellularLocation>
        <location evidence="1">Cell surface</location>
    </subcellularLocation>
</comment>
<comment type="caution">
    <text evidence="15">The sequence shown here is derived from an EMBL/GenBank/DDBJ whole genome shotgun (WGS) entry which is preliminary data.</text>
</comment>
<dbReference type="Gene3D" id="1.20.5.170">
    <property type="match status" value="1"/>
</dbReference>
<feature type="domain" description="Trimeric autotransporter adhesin YadA-like head" evidence="13">
    <location>
        <begin position="246"/>
        <end position="266"/>
    </location>
</feature>
<feature type="domain" description="Trimeric autotransporter adhesin YadA-like head" evidence="13">
    <location>
        <begin position="453"/>
        <end position="479"/>
    </location>
</feature>
<evidence type="ECO:0000256" key="3">
    <source>
        <dbReference type="ARBA" id="ARBA00005848"/>
    </source>
</evidence>
<feature type="domain" description="Trimeric autotransporter adhesin YadA-like head" evidence="13">
    <location>
        <begin position="198"/>
        <end position="223"/>
    </location>
</feature>
<evidence type="ECO:0000256" key="8">
    <source>
        <dbReference type="ARBA" id="ARBA00022927"/>
    </source>
</evidence>
<evidence type="ECO:0000256" key="6">
    <source>
        <dbReference type="ARBA" id="ARBA00022692"/>
    </source>
</evidence>
<feature type="domain" description="Trimeric autotransporter adhesin YadA-like head" evidence="13">
    <location>
        <begin position="113"/>
        <end position="139"/>
    </location>
</feature>
<feature type="domain" description="Trimeric autotransporter adhesin YadA-like stalk" evidence="14">
    <location>
        <begin position="1288"/>
        <end position="1331"/>
    </location>
</feature>
<dbReference type="Gene3D" id="6.10.250.2120">
    <property type="match status" value="1"/>
</dbReference>
<dbReference type="Pfam" id="PF05658">
    <property type="entry name" value="YadA_head"/>
    <property type="match status" value="11"/>
</dbReference>
<proteinExistence type="inferred from homology"/>
<evidence type="ECO:0000256" key="4">
    <source>
        <dbReference type="ARBA" id="ARBA00022448"/>
    </source>
</evidence>
<evidence type="ECO:0000259" key="14">
    <source>
        <dbReference type="Pfam" id="PF05662"/>
    </source>
</evidence>
<organism evidence="15 16">
    <name type="scientific">Haemophilus haemolyticus</name>
    <dbReference type="NCBI Taxonomy" id="726"/>
    <lineage>
        <taxon>Bacteria</taxon>
        <taxon>Pseudomonadati</taxon>
        <taxon>Pseudomonadota</taxon>
        <taxon>Gammaproteobacteria</taxon>
        <taxon>Pasteurellales</taxon>
        <taxon>Pasteurellaceae</taxon>
        <taxon>Haemophilus</taxon>
    </lineage>
</organism>
<name>A0A502LF83_HAEHA</name>
<dbReference type="GO" id="GO:0009986">
    <property type="term" value="C:cell surface"/>
    <property type="evidence" value="ECO:0007669"/>
    <property type="project" value="UniProtKB-SubCell"/>
</dbReference>
<feature type="region of interest" description="Disordered" evidence="11">
    <location>
        <begin position="264"/>
        <end position="288"/>
    </location>
</feature>
<accession>A0A502LF83</accession>
<feature type="domain" description="Trimeric autotransporter adhesin YadA-like head" evidence="13">
    <location>
        <begin position="270"/>
        <end position="295"/>
    </location>
</feature>
<dbReference type="Gene3D" id="6.10.250.2040">
    <property type="match status" value="1"/>
</dbReference>
<dbReference type="Gene3D" id="3.90.1780.10">
    <property type="entry name" value="Trimeric adhesin"/>
    <property type="match status" value="2"/>
</dbReference>
<dbReference type="InterPro" id="IPR008635">
    <property type="entry name" value="Coiled_stalk_dom"/>
</dbReference>
<feature type="domain" description="Trimeric autotransporter adhesin YadA-like head" evidence="13">
    <location>
        <begin position="398"/>
        <end position="423"/>
    </location>
</feature>
<dbReference type="InterPro" id="IPR045584">
    <property type="entry name" value="Pilin-like"/>
</dbReference>
<feature type="domain" description="Trimeric autotransporter adhesin YadA-like head" evidence="13">
    <location>
        <begin position="489"/>
        <end position="513"/>
    </location>
</feature>
<evidence type="ECO:0000256" key="9">
    <source>
        <dbReference type="ARBA" id="ARBA00023136"/>
    </source>
</evidence>
<dbReference type="Pfam" id="PF03895">
    <property type="entry name" value="YadA_anchor"/>
    <property type="match status" value="1"/>
</dbReference>
<dbReference type="InterPro" id="IPR008640">
    <property type="entry name" value="Adhesin_Head_dom"/>
</dbReference>
<feature type="domain" description="Trimeric autotransporter adhesin YadA-like head" evidence="13">
    <location>
        <begin position="164"/>
        <end position="187"/>
    </location>
</feature>
<gene>
    <name evidence="15" type="ORF">EUX48_08225</name>
</gene>
<feature type="domain" description="Trimeric autotransporter adhesin YadA-like stalk" evidence="14">
    <location>
        <begin position="1802"/>
        <end position="1840"/>
    </location>
</feature>
<keyword evidence="8" id="KW-0653">Protein transport</keyword>
<dbReference type="GO" id="GO:0015031">
    <property type="term" value="P:protein transport"/>
    <property type="evidence" value="ECO:0007669"/>
    <property type="project" value="UniProtKB-KW"/>
</dbReference>
<feature type="domain" description="Trimeric autotransporter adhesin YadA-like head" evidence="13">
    <location>
        <begin position="342"/>
        <end position="367"/>
    </location>
</feature>
<feature type="domain" description="Trimeric autotransporter adhesin YadA-like stalk" evidence="14">
    <location>
        <begin position="585"/>
        <end position="607"/>
    </location>
</feature>
<keyword evidence="7" id="KW-0732">Signal</keyword>
<dbReference type="Proteomes" id="UP000316888">
    <property type="component" value="Unassembled WGS sequence"/>
</dbReference>
<evidence type="ECO:0000256" key="2">
    <source>
        <dbReference type="ARBA" id="ARBA00004442"/>
    </source>
</evidence>
<dbReference type="InterPro" id="IPR037174">
    <property type="entry name" value="Trimeric_adhesin"/>
</dbReference>
<evidence type="ECO:0000256" key="11">
    <source>
        <dbReference type="SAM" id="MobiDB-lite"/>
    </source>
</evidence>
<evidence type="ECO:0000313" key="15">
    <source>
        <dbReference type="EMBL" id="TPH20875.1"/>
    </source>
</evidence>
<dbReference type="GO" id="GO:0009279">
    <property type="term" value="C:cell outer membrane"/>
    <property type="evidence" value="ECO:0007669"/>
    <property type="project" value="UniProtKB-SubCell"/>
</dbReference>
<feature type="domain" description="Trimeric autotransporter adhesin YadA-like stalk" evidence="14">
    <location>
        <begin position="1063"/>
        <end position="1091"/>
    </location>
</feature>
<evidence type="ECO:0000259" key="12">
    <source>
        <dbReference type="Pfam" id="PF03895"/>
    </source>
</evidence>
<evidence type="ECO:0000313" key="16">
    <source>
        <dbReference type="Proteomes" id="UP000316888"/>
    </source>
</evidence>
<sequence>MKFLFTNITPSSILRLSHLNLDNDKTGRGENIQGDEEVTLEGSQGISTSRAGNKVTFKINKGTLTKNNDGSVTGTAGDVFTTTAETAAMFEANRIKYFSVNSTLAGNANNNGATATDAIAIGPNAVTDGARGITLGSGAKIERVAGTNSSTSTGSATSSTNFATDSIAIGTGAYATASNSIVIGTGAQSLREDKSFKTGENTIAIGKNATASHTSGIAIGTNASANFTYGVAIGHDAQSTGGTLASTAVGGYADATGDASTALGTLAKSTGPRSTAVGRETEATHEGATSLGFQSKATNNHATALGRATQASGDRSVAVAVSAKAFGERSVVIGAEAESTDNGRYSVVVGNKSNASSDNSIAIGNQATSSGNTGTAIGKSATVTALNGLALGNSASSTGQSSIAFGLSSNTSGISGIAIGHSAESSFERSIALGNESKAKTTDAMALGTKSVAEGVRSIAIGRSTVASAEGAIAIGSSSDGNGGNPATATGKKSVAIGINANVQVDNGIALGRDTSVTVGSGVAIGEASEASKAGNQQGWDGSHDFATGDSRTNVYDNARGAGLAARGNLAGVSIGKDGKYTRQLNNLAAGTSDTDAVNVAQLKSVNLGFSGNQGKGDVRLHDQRVSIVGKENSFITTTASNGKVEIDTKFGSITNNSTGTSTKGTNGLATTDQVVDAVNNAGWNIIENTNNARGVVKSGDTVDFANGTGTTVSISGNSGTRTVKINAKVADIEAGKNTTIAAKDGKYTIHAADQVESVAKAAAKDGDANLANIEMMDNTTDRAANARYGVSVSRNAVKDAAREAVKVESNNTNVNNPITVTPTANDSSHTTTYTLNFDGAKAAKEIPLTYKANGENAQTVKLNEGLNFINGDDTKATVEADGKVKIDLSDAAKAKLGKTYSAKGAGHAEVTTSAVNNNTEFTVTVTDKGVLSVNEANGKVNNVTQDGLVTAEKVKDAINKSGFVVTSDVEQNKGLRDGAAATNTVVHPGDKVTFIAGENLKIKQENGQFTYSLNPTLTNLNSASFVKNNANTVTLDGDGLTIKNGNSDVKLTKEGLNNGNNKITNVDEGKNGTDAVNLNQLNNAKTELKTSEIHIKPTEEATPYSVDDDGKVTMKYINGNGVEVVNTNAVISGVARKSDVDALKAREIKLGTNGSDTAPQTLANNVKFNIKGETNGDIVTEASNDTVTVKLSDNAKAKLAHTYEVVKDSDNVTVATDNTDKNKTTFKVSVKETSLVNGINTNVSGKGTEADPYKVNVSGDLTGITSISNGGSKISLSDGNVNVNNGKITNVANGEINETSKDAVNGSQLYSALSNTVKLGAGTSTNISSKTDSQALNKKDGLQFNIVAGADAKYVTTVADGANVTVDLSAEAKKKIDEAINSTNVENADMRLVANPDGGNYTVGTDGSVNLKVQNGDKSKTQTVTIEGIAKNDLSNITDEGKKVITGLSTVVSGDDNINAALTEDSKTGQKTYNVSLKPVVNIGDSHKVTIDGHTGDVTGLTNTTTTAVDFATKGRAATEEQLKEVANTFNSNVKAAKTTVSVNKQDKDANKNLVLSETTNMDGSSNYDVSLANKVTLGKDENRVVMDGEKGTITAGDGDTTVTVDGKHALIRVGNGDKRVSIDGKEGHVTNLQNRTWDVKNPVAVNGRAATEDQLKSVNDSLNTVLNNDISLGGDTGETNKQKLNQSGGIKFDVVGGYGITTVAQGNKVTLRISDELKNKIENSNNGGGHTNVTTTSVLKDGKNTKVTGSGSSSNPYKVNVEGDLKGITSIEGSNNAKITLGGKDDNGQPNNNINVNGGKITNVKAGERPTDAVNVSQLNKVAQVVNNNARNIALLDNKINNVDRNLRAGIAGAMAAGGLYQATQPGKSMVSAGVGTYKGQNAIAVGYSRLSDNGKIGIKFSVNGNSQGEKGAAASMGYQW</sequence>
<evidence type="ECO:0000256" key="7">
    <source>
        <dbReference type="ARBA" id="ARBA00022729"/>
    </source>
</evidence>
<keyword evidence="6" id="KW-0812">Transmembrane</keyword>
<dbReference type="EMBL" id="SDPB01000022">
    <property type="protein sequence ID" value="TPH20875.1"/>
    <property type="molecule type" value="Genomic_DNA"/>
</dbReference>
<dbReference type="Gene3D" id="2.20.70.140">
    <property type="match status" value="1"/>
</dbReference>
<keyword evidence="4" id="KW-0813">Transport</keyword>
<keyword evidence="10" id="KW-0998">Cell outer membrane</keyword>
<dbReference type="Gene3D" id="3.30.1300.30">
    <property type="entry name" value="GSPII I/J protein-like"/>
    <property type="match status" value="1"/>
</dbReference>
<keyword evidence="9" id="KW-0472">Membrane</keyword>
<evidence type="ECO:0000256" key="1">
    <source>
        <dbReference type="ARBA" id="ARBA00004241"/>
    </source>
</evidence>
<dbReference type="InterPro" id="IPR011049">
    <property type="entry name" value="Serralysin-like_metalloprot_C"/>
</dbReference>
<feature type="domain" description="Trimeric autotransporter adhesin YadA-like head" evidence="13">
    <location>
        <begin position="297"/>
        <end position="319"/>
    </location>
</feature>
<dbReference type="SUPFAM" id="SSF54523">
    <property type="entry name" value="Pili subunits"/>
    <property type="match status" value="1"/>
</dbReference>
<dbReference type="InterPro" id="IPR005594">
    <property type="entry name" value="YadA_C"/>
</dbReference>
<comment type="similarity">
    <text evidence="3">Belongs to the autotransporter-2 (AT-2) (TC 1.B.40) family.</text>
</comment>
<protein>
    <submittedName>
        <fullName evidence="15">Uncharacterized protein</fullName>
    </submittedName>
</protein>
<keyword evidence="5" id="KW-1134">Transmembrane beta strand</keyword>
<evidence type="ECO:0000256" key="5">
    <source>
        <dbReference type="ARBA" id="ARBA00022452"/>
    </source>
</evidence>
<evidence type="ECO:0000256" key="10">
    <source>
        <dbReference type="ARBA" id="ARBA00023237"/>
    </source>
</evidence>